<evidence type="ECO:0000256" key="11">
    <source>
        <dbReference type="PROSITE-ProRule" id="PRU00409"/>
    </source>
</evidence>
<dbReference type="InterPro" id="IPR016185">
    <property type="entry name" value="PreATP-grasp_dom_sf"/>
</dbReference>
<comment type="similarity">
    <text evidence="8">Belongs to the GARS family.</text>
</comment>
<dbReference type="AlphaFoldDB" id="A0A859QG97"/>
<evidence type="ECO:0000256" key="6">
    <source>
        <dbReference type="ARBA" id="ARBA00022755"/>
    </source>
</evidence>
<accession>A0A859QG97</accession>
<dbReference type="GO" id="GO:0046872">
    <property type="term" value="F:metal ion binding"/>
    <property type="evidence" value="ECO:0007669"/>
    <property type="project" value="InterPro"/>
</dbReference>
<evidence type="ECO:0000256" key="12">
    <source>
        <dbReference type="SAM" id="MobiDB-lite"/>
    </source>
</evidence>
<evidence type="ECO:0000256" key="4">
    <source>
        <dbReference type="ARBA" id="ARBA00022598"/>
    </source>
</evidence>
<dbReference type="PANTHER" id="PTHR43472:SF1">
    <property type="entry name" value="PHOSPHORIBOSYLAMINE--GLYCINE LIGASE, CHLOROPLASTIC"/>
    <property type="match status" value="1"/>
</dbReference>
<evidence type="ECO:0000256" key="7">
    <source>
        <dbReference type="ARBA" id="ARBA00022840"/>
    </source>
</evidence>
<dbReference type="InterPro" id="IPR037123">
    <property type="entry name" value="PRibGlycinamide_synth_C_sf"/>
</dbReference>
<dbReference type="UniPathway" id="UPA00074">
    <property type="reaction ID" value="UER00125"/>
</dbReference>
<keyword evidence="7 11" id="KW-0067">ATP-binding</keyword>
<dbReference type="EMBL" id="CP041240">
    <property type="protein sequence ID" value="QLL64412.1"/>
    <property type="molecule type" value="Genomic_DNA"/>
</dbReference>
<dbReference type="SUPFAM" id="SSF56059">
    <property type="entry name" value="Glutathione synthetase ATP-binding domain-like"/>
    <property type="match status" value="1"/>
</dbReference>
<dbReference type="GO" id="GO:0004637">
    <property type="term" value="F:phosphoribosylamine-glycine ligase activity"/>
    <property type="evidence" value="ECO:0007669"/>
    <property type="project" value="UniProtKB-EC"/>
</dbReference>
<evidence type="ECO:0000256" key="9">
    <source>
        <dbReference type="ARBA" id="ARBA00042242"/>
    </source>
</evidence>
<keyword evidence="15" id="KW-1185">Reference proteome</keyword>
<dbReference type="Pfam" id="PF02843">
    <property type="entry name" value="GARS_C"/>
    <property type="match status" value="1"/>
</dbReference>
<dbReference type="InterPro" id="IPR020562">
    <property type="entry name" value="PRibGlycinamide_synth_N"/>
</dbReference>
<dbReference type="InterPro" id="IPR013815">
    <property type="entry name" value="ATP_grasp_subdomain_1"/>
</dbReference>
<protein>
    <recommendedName>
        <fullName evidence="3">phosphoribosylamine--glycine ligase</fullName>
        <ecNumber evidence="3">6.3.4.13</ecNumber>
    </recommendedName>
    <alternativeName>
        <fullName evidence="9">Glycinamide ribonucleotide synthetase</fullName>
    </alternativeName>
    <alternativeName>
        <fullName evidence="10">Phosphoribosylglycinamide synthetase</fullName>
    </alternativeName>
</protein>
<dbReference type="GO" id="GO:0006189">
    <property type="term" value="P:'de novo' IMP biosynthetic process"/>
    <property type="evidence" value="ECO:0007669"/>
    <property type="project" value="UniProtKB-UniPathway"/>
</dbReference>
<dbReference type="PROSITE" id="PS50975">
    <property type="entry name" value="ATP_GRASP"/>
    <property type="match status" value="1"/>
</dbReference>
<sequence length="527" mass="57831">MSRSDSLWRRSVDASLNTQSKAPRSTSSPGKRIKAMANPRRNVLLIDSTGRGHALADLFQRTDPSVEVFYGPGNSAVAHERIHTVPEVLLGDPASAVRFCQARAIDFVFVSHIDALSTGYVDFLKTSGIPTIGPDRAAARLETSKAFTKSLLKRYGVNTARFEVFDRPEPAKRYIRRLDYDVVVKADGLCEGNGAYVCDDQASALQAVDTIMLTRAHKDAGNRIIVEERLFGLEISIFALFDGKDFLICPAALDYKRSNDGNKGVNCDGMGSLSPHPLADKALYREIGTEILEPLRAAILGEGLNYNGFIYVGAMLCHDGIKVIEINARFGDSEAQVVLPKVQTNFVRLCEGVLQGTLGSLSIETDNKCYCNVVAGQGATIRLDKDGSEIRYRGWPHGDFEVGFPISGLDSLDRRNCHLFFANVHRDAEDCLVTSGGRVLHVTGVGDNCAQAVHHAYTNIEKIRFAGMSYRSDIGVIYEPVMRCGRESEILPRHWMWQMPCESDATRPGAASSTPVHANAYPTLVQQ</sequence>
<dbReference type="InterPro" id="IPR011761">
    <property type="entry name" value="ATP-grasp"/>
</dbReference>
<evidence type="ECO:0000256" key="1">
    <source>
        <dbReference type="ARBA" id="ARBA00001936"/>
    </source>
</evidence>
<feature type="compositionally biased region" description="Polar residues" evidence="12">
    <location>
        <begin position="14"/>
        <end position="29"/>
    </location>
</feature>
<dbReference type="InterPro" id="IPR020560">
    <property type="entry name" value="PRibGlycinamide_synth_C-dom"/>
</dbReference>
<keyword evidence="6" id="KW-0658">Purine biosynthesis</keyword>
<gene>
    <name evidence="14" type="primary">purD</name>
    <name evidence="14" type="ORF">FKV68_23585</name>
</gene>
<dbReference type="SMART" id="SM01210">
    <property type="entry name" value="GARS_C"/>
    <property type="match status" value="1"/>
</dbReference>
<dbReference type="EC" id="6.3.4.13" evidence="3"/>
<keyword evidence="4 14" id="KW-0436">Ligase</keyword>
<dbReference type="InterPro" id="IPR011054">
    <property type="entry name" value="Rudment_hybrid_motif"/>
</dbReference>
<dbReference type="KEGG" id="emx:FKV68_23585"/>
<evidence type="ECO:0000313" key="15">
    <source>
        <dbReference type="Proteomes" id="UP000510721"/>
    </source>
</evidence>
<dbReference type="InterPro" id="IPR020561">
    <property type="entry name" value="PRibGlycinamid_synth_ATP-grasp"/>
</dbReference>
<dbReference type="PANTHER" id="PTHR43472">
    <property type="entry name" value="PHOSPHORIBOSYLAMINE--GLYCINE LIGASE"/>
    <property type="match status" value="1"/>
</dbReference>
<keyword evidence="5 11" id="KW-0547">Nucleotide-binding</keyword>
<geneLocation type="plasmid" evidence="15">
    <name>pemeittgr7b</name>
</geneLocation>
<dbReference type="Gene3D" id="3.30.1490.20">
    <property type="entry name" value="ATP-grasp fold, A domain"/>
    <property type="match status" value="1"/>
</dbReference>
<feature type="domain" description="ATP-grasp" evidence="13">
    <location>
        <begin position="149"/>
        <end position="355"/>
    </location>
</feature>
<evidence type="ECO:0000256" key="10">
    <source>
        <dbReference type="ARBA" id="ARBA00042864"/>
    </source>
</evidence>
<dbReference type="Proteomes" id="UP000510721">
    <property type="component" value="Plasmid pEmeITTGR7b"/>
</dbReference>
<dbReference type="SUPFAM" id="SSF52440">
    <property type="entry name" value="PreATP-grasp domain"/>
    <property type="match status" value="1"/>
</dbReference>
<dbReference type="GO" id="GO:0009113">
    <property type="term" value="P:purine nucleobase biosynthetic process"/>
    <property type="evidence" value="ECO:0007669"/>
    <property type="project" value="InterPro"/>
</dbReference>
<evidence type="ECO:0000256" key="8">
    <source>
        <dbReference type="ARBA" id="ARBA00038345"/>
    </source>
</evidence>
<comment type="pathway">
    <text evidence="2">Purine metabolism; IMP biosynthesis via de novo pathway; N(1)-(5-phospho-D-ribosyl)glycinamide from 5-phospho-alpha-D-ribose 1-diphosphate: step 2/2.</text>
</comment>
<reference evidence="14 15" key="1">
    <citation type="submission" date="2019-06" db="EMBL/GenBank/DDBJ databases">
        <title>Complete genome sequence of Ensifer mexicanus ITTG R7 isolated from nodules of Acacia angustissima (Mill.) Kuntze.</title>
        <authorList>
            <person name="Rincon-Rosales R."/>
            <person name="Rogel M.A."/>
            <person name="Guerrero G."/>
            <person name="Rincon-Molina C.I."/>
            <person name="Lopez-Lopez A."/>
            <person name="Martinez-Romero E."/>
        </authorList>
    </citation>
    <scope>NUCLEOTIDE SEQUENCE [LARGE SCALE GENOMIC DNA]</scope>
    <source>
        <strain evidence="14 15">ITTG R7</strain>
        <plasmid evidence="15">pemeittgr7b</plasmid>
    </source>
</reference>
<evidence type="ECO:0000256" key="2">
    <source>
        <dbReference type="ARBA" id="ARBA00005174"/>
    </source>
</evidence>
<dbReference type="Pfam" id="PF01071">
    <property type="entry name" value="GARS_A"/>
    <property type="match status" value="1"/>
</dbReference>
<feature type="compositionally biased region" description="Basic and acidic residues" evidence="12">
    <location>
        <begin position="1"/>
        <end position="12"/>
    </location>
</feature>
<dbReference type="Gene3D" id="3.40.50.20">
    <property type="match status" value="1"/>
</dbReference>
<evidence type="ECO:0000313" key="14">
    <source>
        <dbReference type="EMBL" id="QLL64412.1"/>
    </source>
</evidence>
<organism evidence="14 15">
    <name type="scientific">Sinorhizobium mexicanum</name>
    <dbReference type="NCBI Taxonomy" id="375549"/>
    <lineage>
        <taxon>Bacteria</taxon>
        <taxon>Pseudomonadati</taxon>
        <taxon>Pseudomonadota</taxon>
        <taxon>Alphaproteobacteria</taxon>
        <taxon>Hyphomicrobiales</taxon>
        <taxon>Rhizobiaceae</taxon>
        <taxon>Sinorhizobium/Ensifer group</taxon>
        <taxon>Sinorhizobium</taxon>
    </lineage>
</organism>
<dbReference type="InterPro" id="IPR000115">
    <property type="entry name" value="PRibGlycinamide_synth"/>
</dbReference>
<proteinExistence type="inferred from homology"/>
<dbReference type="Gene3D" id="3.30.470.20">
    <property type="entry name" value="ATP-grasp fold, B domain"/>
    <property type="match status" value="1"/>
</dbReference>
<dbReference type="GO" id="GO:0005524">
    <property type="term" value="F:ATP binding"/>
    <property type="evidence" value="ECO:0007669"/>
    <property type="project" value="UniProtKB-UniRule"/>
</dbReference>
<evidence type="ECO:0000256" key="5">
    <source>
        <dbReference type="ARBA" id="ARBA00022741"/>
    </source>
</evidence>
<comment type="cofactor">
    <cofactor evidence="1">
        <name>Mn(2+)</name>
        <dbReference type="ChEBI" id="CHEBI:29035"/>
    </cofactor>
</comment>
<dbReference type="SUPFAM" id="SSF51246">
    <property type="entry name" value="Rudiment single hybrid motif"/>
    <property type="match status" value="1"/>
</dbReference>
<dbReference type="SMART" id="SM01209">
    <property type="entry name" value="GARS_A"/>
    <property type="match status" value="1"/>
</dbReference>
<dbReference type="NCBIfam" id="TIGR00877">
    <property type="entry name" value="purD"/>
    <property type="match status" value="1"/>
</dbReference>
<evidence type="ECO:0000259" key="13">
    <source>
        <dbReference type="PROSITE" id="PS50975"/>
    </source>
</evidence>
<evidence type="ECO:0000256" key="3">
    <source>
        <dbReference type="ARBA" id="ARBA00013255"/>
    </source>
</evidence>
<dbReference type="Gene3D" id="3.90.600.10">
    <property type="entry name" value="Phosphoribosylglycinamide synthetase, C-terminal domain"/>
    <property type="match status" value="1"/>
</dbReference>
<feature type="region of interest" description="Disordered" evidence="12">
    <location>
        <begin position="1"/>
        <end position="32"/>
    </location>
</feature>
<keyword evidence="14" id="KW-0614">Plasmid</keyword>
<dbReference type="Pfam" id="PF02844">
    <property type="entry name" value="GARS_N"/>
    <property type="match status" value="1"/>
</dbReference>
<name>A0A859QG97_9HYPH</name>